<feature type="binding site" evidence="3">
    <location>
        <begin position="149"/>
        <end position="150"/>
    </location>
    <ligand>
        <name>S-adenosyl-L-methionine</name>
        <dbReference type="ChEBI" id="CHEBI:59789"/>
    </ligand>
</feature>
<dbReference type="NCBIfam" id="TIGR00740">
    <property type="entry name" value="carboxy-S-adenosyl-L-methionine synthase CmoA"/>
    <property type="match status" value="1"/>
</dbReference>
<feature type="domain" description="Methyltransferase" evidence="4">
    <location>
        <begin position="94"/>
        <end position="190"/>
    </location>
</feature>
<comment type="similarity">
    <text evidence="3">Belongs to the class I-like SAM-binding methyltransferase superfamily. Cx-SAM synthase family.</text>
</comment>
<dbReference type="Gene3D" id="3.40.50.150">
    <property type="entry name" value="Vaccinia Virus protein VP39"/>
    <property type="match status" value="1"/>
</dbReference>
<keyword evidence="1 3" id="KW-0808">Transferase</keyword>
<feature type="binding site" evidence="3">
    <location>
        <position position="231"/>
    </location>
    <ligand>
        <name>S-adenosyl-L-methionine</name>
        <dbReference type="ChEBI" id="CHEBI:59789"/>
    </ligand>
</feature>
<dbReference type="HAMAP" id="MF_01589">
    <property type="entry name" value="Cx_SAM_synthase"/>
    <property type="match status" value="1"/>
</dbReference>
<comment type="subunit">
    <text evidence="3">Homodimer.</text>
</comment>
<sequence>MALIKTTHCAYFTIPLILRGNTAVNRTQHSNTMKEKDHIFAAPIERLGDFCFDHQVADVFPDMIKRSVPGYSNIISAIGMMTARFAQPDSRLYDLGCSLGAATQEMRRNLNQSGCRIVAVDNSAAMVERARNHLAAFRSDVAVELLEADICDIHIENASVVVLNFTLQFIEPSRREALLSNIYNGLKPGGVLILSEKFVSEDNTINELLIDLHHDFKRANGYSELEISQKRTALENVLRPDSPEQHKARLGAIGFAHVDMWFQCFNFGSMVAIK</sequence>
<dbReference type="PANTHER" id="PTHR43861">
    <property type="entry name" value="TRANS-ACONITATE 2-METHYLTRANSFERASE-RELATED"/>
    <property type="match status" value="1"/>
</dbReference>
<dbReference type="Pfam" id="PF13649">
    <property type="entry name" value="Methyltransf_25"/>
    <property type="match status" value="1"/>
</dbReference>
<dbReference type="InterPro" id="IPR041698">
    <property type="entry name" value="Methyltransf_25"/>
</dbReference>
<dbReference type="InterPro" id="IPR029063">
    <property type="entry name" value="SAM-dependent_MTases_sf"/>
</dbReference>
<feature type="binding site" evidence="3">
    <location>
        <position position="164"/>
    </location>
    <ligand>
        <name>S-adenosyl-L-methionine</name>
        <dbReference type="ChEBI" id="CHEBI:59789"/>
    </ligand>
</feature>
<dbReference type="NCBIfam" id="NF011995">
    <property type="entry name" value="PRK15451.1"/>
    <property type="match status" value="1"/>
</dbReference>
<dbReference type="Proteomes" id="UP000295058">
    <property type="component" value="Unassembled WGS sequence"/>
</dbReference>
<dbReference type="InterPro" id="IPR005271">
    <property type="entry name" value="CmoA"/>
</dbReference>
<proteinExistence type="inferred from homology"/>
<comment type="function">
    <text evidence="3">Catalyzes the conversion of S-adenosyl-L-methionine (SAM) to carboxy-S-adenosyl-L-methionine (Cx-SAM).</text>
</comment>
<dbReference type="EC" id="2.1.3.-" evidence="3"/>
<dbReference type="CDD" id="cd02440">
    <property type="entry name" value="AdoMet_MTases"/>
    <property type="match status" value="1"/>
</dbReference>
<evidence type="ECO:0000313" key="6">
    <source>
        <dbReference type="Proteomes" id="UP000295058"/>
    </source>
</evidence>
<keyword evidence="6" id="KW-1185">Reference proteome</keyword>
<organism evidence="5 6">
    <name type="scientific">Oceanimonas baumannii</name>
    <dbReference type="NCBI Taxonomy" id="129578"/>
    <lineage>
        <taxon>Bacteria</taxon>
        <taxon>Pseudomonadati</taxon>
        <taxon>Pseudomonadota</taxon>
        <taxon>Gammaproteobacteria</taxon>
        <taxon>Aeromonadales</taxon>
        <taxon>Aeromonadaceae</taxon>
        <taxon>Oceanimonas</taxon>
    </lineage>
</organism>
<protein>
    <recommendedName>
        <fullName evidence="3">Carboxy-S-adenosyl-L-methionine synthase</fullName>
        <shortName evidence="3">Cx-SAM synthase</shortName>
        <ecNumber evidence="3">2.1.3.-</ecNumber>
    </recommendedName>
</protein>
<evidence type="ECO:0000259" key="4">
    <source>
        <dbReference type="Pfam" id="PF13649"/>
    </source>
</evidence>
<dbReference type="EMBL" id="SODO01000001">
    <property type="protein sequence ID" value="TDW62334.1"/>
    <property type="molecule type" value="Genomic_DNA"/>
</dbReference>
<name>A0ABY2F314_9GAMM</name>
<comment type="catalytic activity">
    <reaction evidence="3">
        <text>prephenate + S-adenosyl-L-methionine = carboxy-S-adenosyl-L-methionine + 3-phenylpyruvate + H2O</text>
        <dbReference type="Rhea" id="RHEA:51692"/>
        <dbReference type="ChEBI" id="CHEBI:15377"/>
        <dbReference type="ChEBI" id="CHEBI:18005"/>
        <dbReference type="ChEBI" id="CHEBI:29934"/>
        <dbReference type="ChEBI" id="CHEBI:59789"/>
        <dbReference type="ChEBI" id="CHEBI:134278"/>
    </reaction>
</comment>
<evidence type="ECO:0000313" key="5">
    <source>
        <dbReference type="EMBL" id="TDW62334.1"/>
    </source>
</evidence>
<gene>
    <name evidence="3" type="primary">cmoA</name>
    <name evidence="5" type="ORF">LY04_00396</name>
</gene>
<keyword evidence="2 3" id="KW-0949">S-adenosyl-L-methionine</keyword>
<reference evidence="5 6" key="1">
    <citation type="submission" date="2019-03" db="EMBL/GenBank/DDBJ databases">
        <title>Genomic Encyclopedia of Archaeal and Bacterial Type Strains, Phase II (KMG-II): from individual species to whole genera.</title>
        <authorList>
            <person name="Goeker M."/>
        </authorList>
    </citation>
    <scope>NUCLEOTIDE SEQUENCE [LARGE SCALE GENOMIC DNA]</scope>
    <source>
        <strain evidence="5 6">DSM 15594</strain>
    </source>
</reference>
<evidence type="ECO:0000256" key="3">
    <source>
        <dbReference type="HAMAP-Rule" id="MF_01589"/>
    </source>
</evidence>
<dbReference type="SUPFAM" id="SSF53335">
    <property type="entry name" value="S-adenosyl-L-methionine-dependent methyltransferases"/>
    <property type="match status" value="1"/>
</dbReference>
<feature type="binding site" evidence="3">
    <location>
        <begin position="96"/>
        <end position="98"/>
    </location>
    <ligand>
        <name>S-adenosyl-L-methionine</name>
        <dbReference type="ChEBI" id="CHEBI:59789"/>
    </ligand>
</feature>
<evidence type="ECO:0000256" key="2">
    <source>
        <dbReference type="ARBA" id="ARBA00022691"/>
    </source>
</evidence>
<dbReference type="PIRSF" id="PIRSF006325">
    <property type="entry name" value="MeTrfase_bac"/>
    <property type="match status" value="1"/>
</dbReference>
<comment type="caution">
    <text evidence="5">The sequence shown here is derived from an EMBL/GenBank/DDBJ whole genome shotgun (WGS) entry which is preliminary data.</text>
</comment>
<feature type="binding site" evidence="3">
    <location>
        <position position="71"/>
    </location>
    <ligand>
        <name>S-adenosyl-L-methionine</name>
        <dbReference type="ChEBI" id="CHEBI:59789"/>
    </ligand>
</feature>
<dbReference type="PANTHER" id="PTHR43861:SF2">
    <property type="entry name" value="CARBOXY-S-ADENOSYL-L-METHIONINE SYNTHASE"/>
    <property type="match status" value="1"/>
</dbReference>
<feature type="binding site" evidence="3">
    <location>
        <begin position="121"/>
        <end position="122"/>
    </location>
    <ligand>
        <name>S-adenosyl-L-methionine</name>
        <dbReference type="ChEBI" id="CHEBI:59789"/>
    </ligand>
</feature>
<accession>A0ABY2F314</accession>
<evidence type="ECO:0000256" key="1">
    <source>
        <dbReference type="ARBA" id="ARBA00022679"/>
    </source>
</evidence>